<evidence type="ECO:0000313" key="4">
    <source>
        <dbReference type="Proteomes" id="UP000293638"/>
    </source>
</evidence>
<comment type="caution">
    <text evidence="3">The sequence shown here is derived from an EMBL/GenBank/DDBJ whole genome shotgun (WGS) entry which is preliminary data.</text>
</comment>
<dbReference type="InterPro" id="IPR036457">
    <property type="entry name" value="PPM-type-like_dom_sf"/>
</dbReference>
<name>A0A4Q7NPZ9_9ACTN</name>
<reference evidence="3 4" key="1">
    <citation type="submission" date="2019-02" db="EMBL/GenBank/DDBJ databases">
        <title>Genomic Encyclopedia of Type Strains, Phase IV (KMG-IV): sequencing the most valuable type-strain genomes for metagenomic binning, comparative biology and taxonomic classification.</title>
        <authorList>
            <person name="Goeker M."/>
        </authorList>
    </citation>
    <scope>NUCLEOTIDE SEQUENCE [LARGE SCALE GENOMIC DNA]</scope>
    <source>
        <strain evidence="3 4">DSM 45622</strain>
    </source>
</reference>
<keyword evidence="1" id="KW-0378">Hydrolase</keyword>
<evidence type="ECO:0000259" key="2">
    <source>
        <dbReference type="SMART" id="SM00331"/>
    </source>
</evidence>
<dbReference type="GO" id="GO:0016791">
    <property type="term" value="F:phosphatase activity"/>
    <property type="evidence" value="ECO:0007669"/>
    <property type="project" value="TreeGrafter"/>
</dbReference>
<dbReference type="EMBL" id="SGXD01000003">
    <property type="protein sequence ID" value="RZS87148.1"/>
    <property type="molecule type" value="Genomic_DNA"/>
</dbReference>
<dbReference type="InterPro" id="IPR003594">
    <property type="entry name" value="HATPase_dom"/>
</dbReference>
<gene>
    <name evidence="3" type="ORF">EV189_2571</name>
</gene>
<dbReference type="InterPro" id="IPR052016">
    <property type="entry name" value="Bact_Sigma-Reg"/>
</dbReference>
<evidence type="ECO:0000256" key="1">
    <source>
        <dbReference type="ARBA" id="ARBA00022801"/>
    </source>
</evidence>
<dbReference type="SMART" id="SM00331">
    <property type="entry name" value="PP2C_SIG"/>
    <property type="match status" value="1"/>
</dbReference>
<dbReference type="Pfam" id="PF07228">
    <property type="entry name" value="SpoIIE"/>
    <property type="match status" value="1"/>
</dbReference>
<sequence>MSGVTSETRLAALAAAATGLQRTASAAAALEVVARAAGADAAVVWPGSAGTVDAVSWEGAAPERPAARVPFGEVEDWSDADGRRWRVAGLPGGGALALAGGPDEPELLTALAALLEPALAVASASALVQRALLPEALPRLPSIELAAHYAAGSAGGGGDWYDAFELPDGRLGLAVGDTMGRGVGAAARMGQVRAALRAYALEGHPPAEVLRLLDAFVRTFDEAAFTTCAYVRYDPESRRLSAATAGHVPPLVLEADGTGAYLDLDPGVPLGAGTMRQGFSVDHVSGLAVDATVVLLTDGVLGAGVDDGLARVRAAAAGAAGGGAEAVATAVAAVAAPGAADDVALVAMRARSQSPTSEDGTRSLDVELPPSVHAARVARARVLAALADWGHGGSDDAGGPGAFEAVDAVVLLTDELVTNAVLHAQSALRLQLQGRRDVLRVSVTDESPRLPAPRHQEPMAEGGRGLRLVELLASRWGVDPLPLGKRIWFEVDLAAG</sequence>
<dbReference type="Proteomes" id="UP000293638">
    <property type="component" value="Unassembled WGS sequence"/>
</dbReference>
<feature type="domain" description="PPM-type phosphatase" evidence="2">
    <location>
        <begin position="140"/>
        <end position="350"/>
    </location>
</feature>
<protein>
    <submittedName>
        <fullName evidence="3">Stage II sporulation protein E</fullName>
    </submittedName>
</protein>
<organism evidence="3 4">
    <name type="scientific">Motilibacter rhizosphaerae</name>
    <dbReference type="NCBI Taxonomy" id="598652"/>
    <lineage>
        <taxon>Bacteria</taxon>
        <taxon>Bacillati</taxon>
        <taxon>Actinomycetota</taxon>
        <taxon>Actinomycetes</taxon>
        <taxon>Motilibacterales</taxon>
        <taxon>Motilibacteraceae</taxon>
        <taxon>Motilibacter</taxon>
    </lineage>
</organism>
<dbReference type="PANTHER" id="PTHR43156:SF2">
    <property type="entry name" value="STAGE II SPORULATION PROTEIN E"/>
    <property type="match status" value="1"/>
</dbReference>
<accession>A0A4Q7NPZ9</accession>
<dbReference type="Gene3D" id="3.30.565.10">
    <property type="entry name" value="Histidine kinase-like ATPase, C-terminal domain"/>
    <property type="match status" value="1"/>
</dbReference>
<proteinExistence type="predicted"/>
<dbReference type="PANTHER" id="PTHR43156">
    <property type="entry name" value="STAGE II SPORULATION PROTEIN E-RELATED"/>
    <property type="match status" value="1"/>
</dbReference>
<keyword evidence="4" id="KW-1185">Reference proteome</keyword>
<dbReference type="Gene3D" id="3.60.40.10">
    <property type="entry name" value="PPM-type phosphatase domain"/>
    <property type="match status" value="1"/>
</dbReference>
<evidence type="ECO:0000313" key="3">
    <source>
        <dbReference type="EMBL" id="RZS87148.1"/>
    </source>
</evidence>
<dbReference type="InterPro" id="IPR036890">
    <property type="entry name" value="HATPase_C_sf"/>
</dbReference>
<dbReference type="AlphaFoldDB" id="A0A4Q7NPZ9"/>
<dbReference type="InterPro" id="IPR001932">
    <property type="entry name" value="PPM-type_phosphatase-like_dom"/>
</dbReference>
<dbReference type="CDD" id="cd16936">
    <property type="entry name" value="HATPase_RsbW-like"/>
    <property type="match status" value="1"/>
</dbReference>
<dbReference type="Pfam" id="PF13581">
    <property type="entry name" value="HATPase_c_2"/>
    <property type="match status" value="1"/>
</dbReference>